<evidence type="ECO:0000256" key="1">
    <source>
        <dbReference type="ARBA" id="ARBA00004123"/>
    </source>
</evidence>
<dbReference type="FunFam" id="3.30.160.60:FF:001156">
    <property type="entry name" value="Zinc finger protein 407"/>
    <property type="match status" value="1"/>
</dbReference>
<evidence type="ECO:0000256" key="6">
    <source>
        <dbReference type="ARBA" id="ARBA00022833"/>
    </source>
</evidence>
<feature type="domain" description="C2H2-type" evidence="13">
    <location>
        <begin position="526"/>
        <end position="553"/>
    </location>
</feature>
<dbReference type="GO" id="GO:0003677">
    <property type="term" value="F:DNA binding"/>
    <property type="evidence" value="ECO:0007669"/>
    <property type="project" value="UniProtKB-KW"/>
</dbReference>
<dbReference type="PROSITE" id="PS00028">
    <property type="entry name" value="ZINC_FINGER_C2H2_1"/>
    <property type="match status" value="3"/>
</dbReference>
<dbReference type="Gene3D" id="3.30.160.60">
    <property type="entry name" value="Classic Zinc Finger"/>
    <property type="match status" value="5"/>
</dbReference>
<feature type="region of interest" description="Disordered" evidence="12">
    <location>
        <begin position="460"/>
        <end position="480"/>
    </location>
</feature>
<evidence type="ECO:0000313" key="15">
    <source>
        <dbReference type="Proteomes" id="UP001239994"/>
    </source>
</evidence>
<dbReference type="InterPro" id="IPR036236">
    <property type="entry name" value="Znf_C2H2_sf"/>
</dbReference>
<evidence type="ECO:0000256" key="3">
    <source>
        <dbReference type="ARBA" id="ARBA00022723"/>
    </source>
</evidence>
<gene>
    <name evidence="14" type="ORF">P4O66_016991</name>
</gene>
<feature type="domain" description="C2H2-type" evidence="13">
    <location>
        <begin position="498"/>
        <end position="525"/>
    </location>
</feature>
<keyword evidence="7" id="KW-0805">Transcription regulation</keyword>
<dbReference type="PANTHER" id="PTHR24379:SF123">
    <property type="entry name" value="ZINC FINGER AND BTB DOMAIN CONTAINING 17"/>
    <property type="match status" value="1"/>
</dbReference>
<dbReference type="SUPFAM" id="SSF57667">
    <property type="entry name" value="beta-beta-alpha zinc fingers"/>
    <property type="match status" value="4"/>
</dbReference>
<keyword evidence="4" id="KW-0677">Repeat</keyword>
<accession>A0AAD8YVK4</accession>
<evidence type="ECO:0000256" key="8">
    <source>
        <dbReference type="ARBA" id="ARBA00023125"/>
    </source>
</evidence>
<name>A0AAD8YVK4_9TELE</name>
<dbReference type="PROSITE" id="PS50157">
    <property type="entry name" value="ZINC_FINGER_C2H2_2"/>
    <property type="match status" value="6"/>
</dbReference>
<feature type="domain" description="C2H2-type" evidence="13">
    <location>
        <begin position="582"/>
        <end position="610"/>
    </location>
</feature>
<dbReference type="PANTHER" id="PTHR24379">
    <property type="entry name" value="KRAB AND ZINC FINGER DOMAIN-CONTAINING"/>
    <property type="match status" value="1"/>
</dbReference>
<feature type="compositionally biased region" description="Basic and acidic residues" evidence="12">
    <location>
        <begin position="470"/>
        <end position="480"/>
    </location>
</feature>
<evidence type="ECO:0000256" key="12">
    <source>
        <dbReference type="SAM" id="MobiDB-lite"/>
    </source>
</evidence>
<dbReference type="SMART" id="SM00355">
    <property type="entry name" value="ZnF_C2H2"/>
    <property type="match status" value="11"/>
</dbReference>
<feature type="region of interest" description="Disordered" evidence="12">
    <location>
        <begin position="171"/>
        <end position="199"/>
    </location>
</feature>
<sequence length="663" mass="75163">MDGIKDAYQDVQPVTLRLTEQSVTARLHCSPAKGIETHLSAMVEAFLVEVFRCRLCQFTSSQKARISSHVTASHVTVRRSCHLSCLEREDQESLAVVMRSDEGSELRSSSPYDLHPSSKSAEDQMDMERMSFLLPMYGMLQNVSPPRCDVGLSSNSEGSLHVAQTCEVSTLFEEDRRGEDSEEENVFQLEDPEDGLSGPLSARVAEDQDEVTAQSAHLMTLGLCRISSAKCPPLPGAGQDMSDAVDDKQPLLTVAEMQKLPEDEGGGGLSCVLCRAEMPNQGLLDVHLKCHNGALSFRCPRCDWASAEWVDMERHWRAHGRKRSSKIHKCGICPRKFRRAESRDAHEKRHNRRARVQAQSGRVARYPLCLEWCRSERGLQTHQRCHSQGAFKCVYCEVTEKSWRKIQKHIRSQHTEDGDGPDQQMSYNIGTLKYDHETSTSFPECHRGVQWEAWDHGRKMRVKPKAAGRKKGDKEKREGDAHVKDMSGCLKVPKRKEFCCTLCDRTFSTKLTLRRHAGIHQGTKPFACPHCHYTTRLKASLVQHLRVHTGEKPYKCAQCSYASIDRSSLRRHSRTHTQEKPYCCQYCPYSSIQKKSLDLHSRRHHTGESFACAMCQYTTPDRQLLLRHTRKHHAHDVSSVRVFGKAVKALRESPVYQSPVTVA</sequence>
<keyword evidence="6" id="KW-0862">Zinc</keyword>
<organism evidence="14 15">
    <name type="scientific">Electrophorus voltai</name>
    <dbReference type="NCBI Taxonomy" id="2609070"/>
    <lineage>
        <taxon>Eukaryota</taxon>
        <taxon>Metazoa</taxon>
        <taxon>Chordata</taxon>
        <taxon>Craniata</taxon>
        <taxon>Vertebrata</taxon>
        <taxon>Euteleostomi</taxon>
        <taxon>Actinopterygii</taxon>
        <taxon>Neopterygii</taxon>
        <taxon>Teleostei</taxon>
        <taxon>Ostariophysi</taxon>
        <taxon>Gymnotiformes</taxon>
        <taxon>Gymnotoidei</taxon>
        <taxon>Gymnotidae</taxon>
        <taxon>Electrophorus</taxon>
    </lineage>
</organism>
<reference evidence="14" key="1">
    <citation type="submission" date="2023-03" db="EMBL/GenBank/DDBJ databases">
        <title>Electrophorus voltai genome.</title>
        <authorList>
            <person name="Bian C."/>
        </authorList>
    </citation>
    <scope>NUCLEOTIDE SEQUENCE</scope>
    <source>
        <strain evidence="14">CB-2022</strain>
        <tissue evidence="14">Muscle</tissue>
    </source>
</reference>
<evidence type="ECO:0000256" key="11">
    <source>
        <dbReference type="PROSITE-ProRule" id="PRU00042"/>
    </source>
</evidence>
<proteinExistence type="inferred from homology"/>
<feature type="domain" description="C2H2-type" evidence="13">
    <location>
        <begin position="297"/>
        <end position="324"/>
    </location>
</feature>
<comment type="caution">
    <text evidence="14">The sequence shown here is derived from an EMBL/GenBank/DDBJ whole genome shotgun (WGS) entry which is preliminary data.</text>
</comment>
<keyword evidence="8" id="KW-0238">DNA-binding</keyword>
<protein>
    <recommendedName>
        <fullName evidence="13">C2H2-type domain-containing protein</fullName>
    </recommendedName>
</protein>
<keyword evidence="9" id="KW-0804">Transcription</keyword>
<dbReference type="Proteomes" id="UP001239994">
    <property type="component" value="Unassembled WGS sequence"/>
</dbReference>
<evidence type="ECO:0000256" key="9">
    <source>
        <dbReference type="ARBA" id="ARBA00023163"/>
    </source>
</evidence>
<feature type="compositionally biased region" description="Acidic residues" evidence="12">
    <location>
        <begin position="180"/>
        <end position="194"/>
    </location>
</feature>
<evidence type="ECO:0000313" key="14">
    <source>
        <dbReference type="EMBL" id="KAK1786684.1"/>
    </source>
</evidence>
<evidence type="ECO:0000256" key="5">
    <source>
        <dbReference type="ARBA" id="ARBA00022771"/>
    </source>
</evidence>
<evidence type="ECO:0000259" key="13">
    <source>
        <dbReference type="PROSITE" id="PS50157"/>
    </source>
</evidence>
<evidence type="ECO:0000256" key="2">
    <source>
        <dbReference type="ARBA" id="ARBA00006991"/>
    </source>
</evidence>
<keyword evidence="3" id="KW-0479">Metal-binding</keyword>
<evidence type="ECO:0000256" key="10">
    <source>
        <dbReference type="ARBA" id="ARBA00023242"/>
    </source>
</evidence>
<comment type="subcellular location">
    <subcellularLocation>
        <location evidence="1">Nucleus</location>
    </subcellularLocation>
</comment>
<dbReference type="EMBL" id="JAROKS010000024">
    <property type="protein sequence ID" value="KAK1786684.1"/>
    <property type="molecule type" value="Genomic_DNA"/>
</dbReference>
<dbReference type="AlphaFoldDB" id="A0AAD8YVK4"/>
<evidence type="ECO:0000256" key="4">
    <source>
        <dbReference type="ARBA" id="ARBA00022737"/>
    </source>
</evidence>
<dbReference type="GO" id="GO:0005634">
    <property type="term" value="C:nucleus"/>
    <property type="evidence" value="ECO:0007669"/>
    <property type="project" value="UniProtKB-SubCell"/>
</dbReference>
<feature type="compositionally biased region" description="Basic residues" evidence="12">
    <location>
        <begin position="460"/>
        <end position="469"/>
    </location>
</feature>
<comment type="similarity">
    <text evidence="2">Belongs to the krueppel C2H2-type zinc-finger protein family.</text>
</comment>
<feature type="domain" description="C2H2-type" evidence="13">
    <location>
        <begin position="554"/>
        <end position="581"/>
    </location>
</feature>
<keyword evidence="15" id="KW-1185">Reference proteome</keyword>
<feature type="region of interest" description="Disordered" evidence="12">
    <location>
        <begin position="97"/>
        <end position="122"/>
    </location>
</feature>
<feature type="domain" description="C2H2-type" evidence="13">
    <location>
        <begin position="328"/>
        <end position="355"/>
    </location>
</feature>
<feature type="non-terminal residue" evidence="14">
    <location>
        <position position="1"/>
    </location>
</feature>
<evidence type="ECO:0000256" key="7">
    <source>
        <dbReference type="ARBA" id="ARBA00023015"/>
    </source>
</evidence>
<keyword evidence="5 11" id="KW-0863">Zinc-finger</keyword>
<dbReference type="FunFam" id="3.30.160.60:FF:002452">
    <property type="entry name" value="zinc finger protein 142 isoform X4"/>
    <property type="match status" value="1"/>
</dbReference>
<dbReference type="InterPro" id="IPR013087">
    <property type="entry name" value="Znf_C2H2_type"/>
</dbReference>
<dbReference type="GO" id="GO:0008270">
    <property type="term" value="F:zinc ion binding"/>
    <property type="evidence" value="ECO:0007669"/>
    <property type="project" value="UniProtKB-KW"/>
</dbReference>
<keyword evidence="10" id="KW-0539">Nucleus</keyword>